<dbReference type="Pfam" id="PF08495">
    <property type="entry name" value="FIST"/>
    <property type="match status" value="1"/>
</dbReference>
<comment type="caution">
    <text evidence="3">The sequence shown here is derived from an EMBL/GenBank/DDBJ whole genome shotgun (WGS) entry which is preliminary data.</text>
</comment>
<dbReference type="PANTHER" id="PTHR40252:SF2">
    <property type="entry name" value="BLR0328 PROTEIN"/>
    <property type="match status" value="1"/>
</dbReference>
<evidence type="ECO:0000259" key="1">
    <source>
        <dbReference type="SMART" id="SM00897"/>
    </source>
</evidence>
<protein>
    <submittedName>
        <fullName evidence="3">FIST C-terminal domain-containing protein</fullName>
    </submittedName>
</protein>
<reference evidence="3" key="1">
    <citation type="submission" date="2020-12" db="EMBL/GenBank/DDBJ databases">
        <title>The genome sequence of Inhella sp. 1Y17.</title>
        <authorList>
            <person name="Liu Y."/>
        </authorList>
    </citation>
    <scope>NUCLEOTIDE SEQUENCE</scope>
    <source>
        <strain evidence="3">1Y17</strain>
    </source>
</reference>
<keyword evidence="4" id="KW-1185">Reference proteome</keyword>
<dbReference type="SMART" id="SM00897">
    <property type="entry name" value="FIST"/>
    <property type="match status" value="1"/>
</dbReference>
<dbReference type="EMBL" id="JAEDAK010000017">
    <property type="protein sequence ID" value="MBH9579079.1"/>
    <property type="molecule type" value="Genomic_DNA"/>
</dbReference>
<organism evidence="3 4">
    <name type="scientific">Inhella proteolytica</name>
    <dbReference type="NCBI Taxonomy" id="2795029"/>
    <lineage>
        <taxon>Bacteria</taxon>
        <taxon>Pseudomonadati</taxon>
        <taxon>Pseudomonadota</taxon>
        <taxon>Betaproteobacteria</taxon>
        <taxon>Burkholderiales</taxon>
        <taxon>Sphaerotilaceae</taxon>
        <taxon>Inhella</taxon>
    </lineage>
</organism>
<dbReference type="PANTHER" id="PTHR40252">
    <property type="entry name" value="BLR0328 PROTEIN"/>
    <property type="match status" value="1"/>
</dbReference>
<evidence type="ECO:0000313" key="3">
    <source>
        <dbReference type="EMBL" id="MBH9579079.1"/>
    </source>
</evidence>
<name>A0A931NJJ3_9BURK</name>
<dbReference type="InterPro" id="IPR019494">
    <property type="entry name" value="FIST_C"/>
</dbReference>
<dbReference type="SMART" id="SM01204">
    <property type="entry name" value="FIST_C"/>
    <property type="match status" value="1"/>
</dbReference>
<dbReference type="Proteomes" id="UP000613266">
    <property type="component" value="Unassembled WGS sequence"/>
</dbReference>
<dbReference type="AlphaFoldDB" id="A0A931NJJ3"/>
<feature type="domain" description="FIST" evidence="1">
    <location>
        <begin position="24"/>
        <end position="221"/>
    </location>
</feature>
<proteinExistence type="predicted"/>
<sequence length="384" mass="40398">MKTVQVSLDATFEAAALQPLQALQPQLVLVFGSVARLSEPALLPRLRAALPGVQWLGCSTAGEIAQQGVSEDGLVLTGLRFAHPHLRQAVTDLQDMGDSGPAGQRLGAQLRPELDGQPLRHVLLFGQGVHINGSSLIEGLQAEVGAQVQVSGGLAGDGGAFKRTLTLSNQAVSDRQLVALGFYGAEALVRHGSFHGWQPFGPARKVTRSQGNVLYELDGESALAIYKRYLGDYAQGLPATGLLFPFEMLGANQQALGLIRTILGVDEATGSLVLAGDIEQDGYLRLMHASTDSLVDGAEAAANALFDSGPVAGDQLALLVSCVGRKLVMGARVDEEVEAVADVLGGRACVTGFYSYGEISPDLQGEQCHLHNQTMTITLLAERA</sequence>
<feature type="domain" description="FIST C-domain" evidence="2">
    <location>
        <begin position="222"/>
        <end position="362"/>
    </location>
</feature>
<gene>
    <name evidence="3" type="ORF">I7X39_19480</name>
</gene>
<dbReference type="InterPro" id="IPR013702">
    <property type="entry name" value="FIST_domain_N"/>
</dbReference>
<dbReference type="RefSeq" id="WP_198112846.1">
    <property type="nucleotide sequence ID" value="NZ_JAEDAK010000017.1"/>
</dbReference>
<evidence type="ECO:0000259" key="2">
    <source>
        <dbReference type="SMART" id="SM01204"/>
    </source>
</evidence>
<dbReference type="Pfam" id="PF10442">
    <property type="entry name" value="FIST_C"/>
    <property type="match status" value="1"/>
</dbReference>
<accession>A0A931NJJ3</accession>
<evidence type="ECO:0000313" key="4">
    <source>
        <dbReference type="Proteomes" id="UP000613266"/>
    </source>
</evidence>